<dbReference type="EMBL" id="CP144918">
    <property type="protein sequence ID" value="WWA47419.1"/>
    <property type="molecule type" value="Genomic_DNA"/>
</dbReference>
<dbReference type="InterPro" id="IPR022764">
    <property type="entry name" value="Peptidase_S54_rhomboid_dom"/>
</dbReference>
<feature type="domain" description="Peptidase S54 rhomboid" evidence="8">
    <location>
        <begin position="68"/>
        <end position="217"/>
    </location>
</feature>
<dbReference type="Pfam" id="PF01694">
    <property type="entry name" value="Rhomboid"/>
    <property type="match status" value="1"/>
</dbReference>
<dbReference type="GO" id="GO:0006508">
    <property type="term" value="P:proteolysis"/>
    <property type="evidence" value="ECO:0007669"/>
    <property type="project" value="UniProtKB-KW"/>
</dbReference>
<feature type="transmembrane region" description="Helical" evidence="7">
    <location>
        <begin position="28"/>
        <end position="48"/>
    </location>
</feature>
<comment type="similarity">
    <text evidence="2">Belongs to the peptidase S54 family.</text>
</comment>
<feature type="transmembrane region" description="Helical" evidence="7">
    <location>
        <begin position="110"/>
        <end position="131"/>
    </location>
</feature>
<keyword evidence="3 7" id="KW-0812">Transmembrane</keyword>
<gene>
    <name evidence="9" type="ORF">V5F89_00455</name>
</gene>
<keyword evidence="9" id="KW-0645">Protease</keyword>
<feature type="transmembrane region" description="Helical" evidence="7">
    <location>
        <begin position="207"/>
        <end position="225"/>
    </location>
</feature>
<evidence type="ECO:0000256" key="6">
    <source>
        <dbReference type="ARBA" id="ARBA00023136"/>
    </source>
</evidence>
<dbReference type="InterPro" id="IPR050925">
    <property type="entry name" value="Rhomboid_protease_S54"/>
</dbReference>
<dbReference type="InterPro" id="IPR035952">
    <property type="entry name" value="Rhomboid-like_sf"/>
</dbReference>
<evidence type="ECO:0000256" key="5">
    <source>
        <dbReference type="ARBA" id="ARBA00022989"/>
    </source>
</evidence>
<sequence length="235" mass="25003">MRVVDPEPEGDPLSREAAYGEEAARRRLLIPPLILAIPMIAAFLALAWTQGGMGEWAVSGPRLAEGRYHLIVTHMFAHAGLMHIGFNLVALFALAPAVTERLGPLTLRSAAAFFALFFGCGIAGMALWLALNPASEIPMLGASGAIFGLLGFLMRQPDPHGKPISLASPAMARAFAEWIKLHLPLVALFAIPLLLGSDFFGLAWEAHLGGFVAGLLLCGPIRAWAGNRPAPMPLD</sequence>
<organism evidence="9 10">
    <name type="scientific">Pelagerythrobacter marensis</name>
    <dbReference type="NCBI Taxonomy" id="543877"/>
    <lineage>
        <taxon>Bacteria</taxon>
        <taxon>Pseudomonadati</taxon>
        <taxon>Pseudomonadota</taxon>
        <taxon>Alphaproteobacteria</taxon>
        <taxon>Sphingomonadales</taxon>
        <taxon>Erythrobacteraceae</taxon>
        <taxon>Pelagerythrobacter</taxon>
    </lineage>
</organism>
<dbReference type="GO" id="GO:0008233">
    <property type="term" value="F:peptidase activity"/>
    <property type="evidence" value="ECO:0007669"/>
    <property type="project" value="UniProtKB-KW"/>
</dbReference>
<keyword evidence="5 7" id="KW-1133">Transmembrane helix</keyword>
<evidence type="ECO:0000313" key="10">
    <source>
        <dbReference type="Proteomes" id="UP001335183"/>
    </source>
</evidence>
<protein>
    <submittedName>
        <fullName evidence="9">Rhomboid family intramembrane serine protease</fullName>
        <ecNumber evidence="9">3.4.21.-</ecNumber>
    </submittedName>
</protein>
<accession>A0ABZ2D5H9</accession>
<feature type="transmembrane region" description="Helical" evidence="7">
    <location>
        <begin position="137"/>
        <end position="154"/>
    </location>
</feature>
<evidence type="ECO:0000313" key="9">
    <source>
        <dbReference type="EMBL" id="WWA47419.1"/>
    </source>
</evidence>
<reference evidence="9 10" key="1">
    <citation type="submission" date="2024-02" db="EMBL/GenBank/DDBJ databases">
        <title>The whole genome sequence of five bacterial samples isolated from Abu Dhabi Sabkha-shore region.</title>
        <authorList>
            <person name="Sudalaimuthuasari N."/>
            <person name="Sarfraz B."/>
            <person name="Tuyisabe J.D."/>
            <person name="Mugisha Ntwali L.D.M."/>
            <person name="Ali A.I.A.A."/>
            <person name="Almansoori S.Z.A."/>
            <person name="Alajami H.S.A."/>
            <person name="Almeqbaali A.A.S."/>
            <person name="Kundu B."/>
            <person name="Saeed E.E."/>
            <person name="Sukumarinath V."/>
            <person name="Mishra A.K."/>
            <person name="Hazzouri K.M."/>
            <person name="Almaskari R."/>
            <person name="Sharma A.K."/>
            <person name="Amiri K.M.A."/>
        </authorList>
    </citation>
    <scope>NUCLEOTIDE SEQUENCE [LARGE SCALE GENOMIC DNA]</scope>
    <source>
        <strain evidence="10">kcgeb_sd</strain>
    </source>
</reference>
<comment type="subcellular location">
    <subcellularLocation>
        <location evidence="1">Membrane</location>
        <topology evidence="1">Multi-pass membrane protein</topology>
    </subcellularLocation>
</comment>
<dbReference type="SUPFAM" id="SSF144091">
    <property type="entry name" value="Rhomboid-like"/>
    <property type="match status" value="1"/>
</dbReference>
<proteinExistence type="inferred from homology"/>
<dbReference type="RefSeq" id="WP_338446309.1">
    <property type="nucleotide sequence ID" value="NZ_CP144918.1"/>
</dbReference>
<evidence type="ECO:0000259" key="8">
    <source>
        <dbReference type="Pfam" id="PF01694"/>
    </source>
</evidence>
<dbReference type="EC" id="3.4.21.-" evidence="9"/>
<evidence type="ECO:0000256" key="3">
    <source>
        <dbReference type="ARBA" id="ARBA00022692"/>
    </source>
</evidence>
<dbReference type="Proteomes" id="UP001335183">
    <property type="component" value="Chromosome"/>
</dbReference>
<keyword evidence="4 9" id="KW-0378">Hydrolase</keyword>
<dbReference type="PANTHER" id="PTHR43731">
    <property type="entry name" value="RHOMBOID PROTEASE"/>
    <property type="match status" value="1"/>
</dbReference>
<dbReference type="Gene3D" id="1.20.1540.10">
    <property type="entry name" value="Rhomboid-like"/>
    <property type="match status" value="1"/>
</dbReference>
<evidence type="ECO:0000256" key="7">
    <source>
        <dbReference type="SAM" id="Phobius"/>
    </source>
</evidence>
<evidence type="ECO:0000256" key="2">
    <source>
        <dbReference type="ARBA" id="ARBA00009045"/>
    </source>
</evidence>
<evidence type="ECO:0000256" key="1">
    <source>
        <dbReference type="ARBA" id="ARBA00004141"/>
    </source>
</evidence>
<dbReference type="PANTHER" id="PTHR43731:SF14">
    <property type="entry name" value="PRESENILIN-ASSOCIATED RHOMBOID-LIKE PROTEIN, MITOCHONDRIAL"/>
    <property type="match status" value="1"/>
</dbReference>
<feature type="transmembrane region" description="Helical" evidence="7">
    <location>
        <begin position="68"/>
        <end position="98"/>
    </location>
</feature>
<name>A0ABZ2D5H9_9SPHN</name>
<evidence type="ECO:0000256" key="4">
    <source>
        <dbReference type="ARBA" id="ARBA00022801"/>
    </source>
</evidence>
<keyword evidence="10" id="KW-1185">Reference proteome</keyword>
<feature type="transmembrane region" description="Helical" evidence="7">
    <location>
        <begin position="175"/>
        <end position="195"/>
    </location>
</feature>
<keyword evidence="6 7" id="KW-0472">Membrane</keyword>